<evidence type="ECO:0000256" key="1">
    <source>
        <dbReference type="SAM" id="Phobius"/>
    </source>
</evidence>
<evidence type="ECO:0000313" key="4">
    <source>
        <dbReference type="Proteomes" id="UP000319478"/>
    </source>
</evidence>
<reference evidence="3" key="2">
    <citation type="journal article" date="2021" name="Polymers (Basel)">
        <title>Highly Stretchable Bacterial Cellulose Produced by Komagataeibacter hansenii SI1.</title>
        <authorList>
            <person name="Cielecka I."/>
            <person name="Ryngajllo M."/>
            <person name="Maniukiewicz W."/>
            <person name="Bielecki S."/>
        </authorList>
    </citation>
    <scope>NUCLEOTIDE SEQUENCE</scope>
    <source>
        <strain evidence="3">SI1</strain>
    </source>
</reference>
<dbReference type="RefSeq" id="WP_040511011.1">
    <property type="nucleotide sequence ID" value="NZ_BJNN01000172.1"/>
</dbReference>
<dbReference type="EMBL" id="BJNN01000172">
    <property type="protein sequence ID" value="GEC65124.1"/>
    <property type="molecule type" value="Genomic_DNA"/>
</dbReference>
<keyword evidence="4" id="KW-1185">Reference proteome</keyword>
<dbReference type="AlphaFoldDB" id="A0AAW5EV35"/>
<accession>A0AAW5EV35</accession>
<dbReference type="EMBL" id="JAIBCX010000089">
    <property type="protein sequence ID" value="MCJ8355404.1"/>
    <property type="molecule type" value="Genomic_DNA"/>
</dbReference>
<gene>
    <name evidence="2" type="ORF">GHA01_29730</name>
    <name evidence="3" type="ORF">K1W68_15675</name>
</gene>
<proteinExistence type="predicted"/>
<name>A0AAW5EV35_NOVHA</name>
<sequence length="61" mass="6590">MAPSTLMVETAMNMYAVTMVVMAGVGTGIGLCRAGMCRAGLWRAWMTRELAALERGRPLDI</sequence>
<evidence type="ECO:0000313" key="5">
    <source>
        <dbReference type="Proteomes" id="UP001202887"/>
    </source>
</evidence>
<comment type="caution">
    <text evidence="3">The sequence shown here is derived from an EMBL/GenBank/DDBJ whole genome shotgun (WGS) entry which is preliminary data.</text>
</comment>
<reference evidence="2 4" key="1">
    <citation type="submission" date="2019-06" db="EMBL/GenBank/DDBJ databases">
        <title>Whole genome shotgun sequence of Komagataeibacter hansenii NBRC 14820.</title>
        <authorList>
            <person name="Hosoyama A."/>
            <person name="Uohara A."/>
            <person name="Ohji S."/>
            <person name="Ichikawa N."/>
        </authorList>
    </citation>
    <scope>NUCLEOTIDE SEQUENCE [LARGE SCALE GENOMIC DNA]</scope>
    <source>
        <strain evidence="2 4">NBRC 14820</strain>
    </source>
</reference>
<keyword evidence="1" id="KW-0812">Transmembrane</keyword>
<protein>
    <submittedName>
        <fullName evidence="3">Uncharacterized protein</fullName>
    </submittedName>
</protein>
<organism evidence="3 5">
    <name type="scientific">Novacetimonas hansenii</name>
    <name type="common">Komagataeibacter hansenii</name>
    <dbReference type="NCBI Taxonomy" id="436"/>
    <lineage>
        <taxon>Bacteria</taxon>
        <taxon>Pseudomonadati</taxon>
        <taxon>Pseudomonadota</taxon>
        <taxon>Alphaproteobacteria</taxon>
        <taxon>Acetobacterales</taxon>
        <taxon>Acetobacteraceae</taxon>
        <taxon>Novacetimonas</taxon>
    </lineage>
</organism>
<keyword evidence="1" id="KW-0472">Membrane</keyword>
<dbReference type="Proteomes" id="UP000319478">
    <property type="component" value="Unassembled WGS sequence"/>
</dbReference>
<evidence type="ECO:0000313" key="3">
    <source>
        <dbReference type="EMBL" id="MCJ8355404.1"/>
    </source>
</evidence>
<reference evidence="3" key="3">
    <citation type="submission" date="2022-03" db="EMBL/GenBank/DDBJ databases">
        <authorList>
            <person name="Ryngajllo M."/>
            <person name="Jacek P."/>
            <person name="Kubiak K."/>
        </authorList>
    </citation>
    <scope>NUCLEOTIDE SEQUENCE</scope>
    <source>
        <strain evidence="3">SI1</strain>
    </source>
</reference>
<dbReference type="Proteomes" id="UP001202887">
    <property type="component" value="Unassembled WGS sequence"/>
</dbReference>
<feature type="transmembrane region" description="Helical" evidence="1">
    <location>
        <begin position="12"/>
        <end position="36"/>
    </location>
</feature>
<evidence type="ECO:0000313" key="2">
    <source>
        <dbReference type="EMBL" id="GEC65124.1"/>
    </source>
</evidence>
<keyword evidence="1" id="KW-1133">Transmembrane helix</keyword>